<dbReference type="Pfam" id="PF01483">
    <property type="entry name" value="P_proprotein"/>
    <property type="match status" value="1"/>
</dbReference>
<evidence type="ECO:0000256" key="10">
    <source>
        <dbReference type="SAM" id="MobiDB-lite"/>
    </source>
</evidence>
<evidence type="ECO:0000256" key="9">
    <source>
        <dbReference type="RuleBase" id="RU366073"/>
    </source>
</evidence>
<dbReference type="PROSITE" id="PS51829">
    <property type="entry name" value="P_HOMO_B"/>
    <property type="match status" value="1"/>
</dbReference>
<dbReference type="InterPro" id="IPR013856">
    <property type="entry name" value="Peptidase_M4_domain"/>
</dbReference>
<dbReference type="Gene3D" id="3.10.450.490">
    <property type="match status" value="1"/>
</dbReference>
<dbReference type="InterPro" id="IPR002884">
    <property type="entry name" value="P_dom"/>
</dbReference>
<evidence type="ECO:0000259" key="11">
    <source>
        <dbReference type="PROSITE" id="PS51829"/>
    </source>
</evidence>
<dbReference type="EMBL" id="BOMB01000014">
    <property type="protein sequence ID" value="GID11690.1"/>
    <property type="molecule type" value="Genomic_DNA"/>
</dbReference>
<dbReference type="PANTHER" id="PTHR33794:SF1">
    <property type="entry name" value="BACILLOLYSIN"/>
    <property type="match status" value="1"/>
</dbReference>
<evidence type="ECO:0000256" key="2">
    <source>
        <dbReference type="ARBA" id="ARBA00022670"/>
    </source>
</evidence>
<dbReference type="SUPFAM" id="SSF49785">
    <property type="entry name" value="Galactose-binding domain-like"/>
    <property type="match status" value="1"/>
</dbReference>
<dbReference type="AlphaFoldDB" id="A0A8J3NCA9"/>
<keyword evidence="2 9" id="KW-0645">Protease</keyword>
<dbReference type="PANTHER" id="PTHR33794">
    <property type="entry name" value="BACILLOLYSIN"/>
    <property type="match status" value="1"/>
</dbReference>
<dbReference type="Pfam" id="PF02868">
    <property type="entry name" value="Peptidase_M4_C"/>
    <property type="match status" value="1"/>
</dbReference>
<dbReference type="InterPro" id="IPR050728">
    <property type="entry name" value="Zinc_Metalloprotease_M4"/>
</dbReference>
<dbReference type="Gene3D" id="2.60.120.260">
    <property type="entry name" value="Galactose-binding domain-like"/>
    <property type="match status" value="1"/>
</dbReference>
<evidence type="ECO:0000256" key="1">
    <source>
        <dbReference type="ARBA" id="ARBA00009388"/>
    </source>
</evidence>
<dbReference type="Proteomes" id="UP000612808">
    <property type="component" value="Unassembled WGS sequence"/>
</dbReference>
<keyword evidence="13" id="KW-1185">Reference proteome</keyword>
<keyword evidence="3" id="KW-0479">Metal-binding</keyword>
<dbReference type="CDD" id="cd09597">
    <property type="entry name" value="M4_TLP"/>
    <property type="match status" value="1"/>
</dbReference>
<dbReference type="InterPro" id="IPR027268">
    <property type="entry name" value="Peptidase_M4/M1_CTD_sf"/>
</dbReference>
<keyword evidence="7 9" id="KW-0482">Metalloprotease</keyword>
<dbReference type="PRINTS" id="PR00730">
    <property type="entry name" value="THERMOLYSIN"/>
</dbReference>
<dbReference type="InterPro" id="IPR023612">
    <property type="entry name" value="Peptidase_M4"/>
</dbReference>
<dbReference type="InterPro" id="IPR008979">
    <property type="entry name" value="Galactose-bd-like_sf"/>
</dbReference>
<feature type="domain" description="P/Homo B" evidence="11">
    <location>
        <begin position="538"/>
        <end position="658"/>
    </location>
</feature>
<evidence type="ECO:0000256" key="8">
    <source>
        <dbReference type="PIRSR" id="PIRSR623612-1"/>
    </source>
</evidence>
<dbReference type="Gene3D" id="3.10.170.10">
    <property type="match status" value="1"/>
</dbReference>
<dbReference type="Pfam" id="PF07504">
    <property type="entry name" value="FTP"/>
    <property type="match status" value="1"/>
</dbReference>
<evidence type="ECO:0000256" key="3">
    <source>
        <dbReference type="ARBA" id="ARBA00022723"/>
    </source>
</evidence>
<dbReference type="GO" id="GO:0046872">
    <property type="term" value="F:metal ion binding"/>
    <property type="evidence" value="ECO:0007669"/>
    <property type="project" value="UniProtKB-UniRule"/>
</dbReference>
<dbReference type="RefSeq" id="WP_203657701.1">
    <property type="nucleotide sequence ID" value="NZ_BAAAZM010000005.1"/>
</dbReference>
<feature type="region of interest" description="Disordered" evidence="10">
    <location>
        <begin position="519"/>
        <end position="547"/>
    </location>
</feature>
<proteinExistence type="inferred from homology"/>
<organism evidence="12 13">
    <name type="scientific">Actinocatenispora rupis</name>
    <dbReference type="NCBI Taxonomy" id="519421"/>
    <lineage>
        <taxon>Bacteria</taxon>
        <taxon>Bacillati</taxon>
        <taxon>Actinomycetota</taxon>
        <taxon>Actinomycetes</taxon>
        <taxon>Micromonosporales</taxon>
        <taxon>Micromonosporaceae</taxon>
        <taxon>Actinocatenispora</taxon>
    </lineage>
</organism>
<evidence type="ECO:0000313" key="12">
    <source>
        <dbReference type="EMBL" id="GID11690.1"/>
    </source>
</evidence>
<evidence type="ECO:0000313" key="13">
    <source>
        <dbReference type="Proteomes" id="UP000612808"/>
    </source>
</evidence>
<dbReference type="GO" id="GO:0006508">
    <property type="term" value="P:proteolysis"/>
    <property type="evidence" value="ECO:0007669"/>
    <property type="project" value="UniProtKB-KW"/>
</dbReference>
<name>A0A8J3NCA9_9ACTN</name>
<dbReference type="InterPro" id="IPR011096">
    <property type="entry name" value="FTP_domain"/>
</dbReference>
<accession>A0A8J3NCA9</accession>
<dbReference type="EC" id="3.4.24.-" evidence="9"/>
<evidence type="ECO:0000256" key="7">
    <source>
        <dbReference type="ARBA" id="ARBA00023049"/>
    </source>
</evidence>
<evidence type="ECO:0000256" key="5">
    <source>
        <dbReference type="ARBA" id="ARBA00022801"/>
    </source>
</evidence>
<dbReference type="GO" id="GO:0004252">
    <property type="term" value="F:serine-type endopeptidase activity"/>
    <property type="evidence" value="ECO:0007669"/>
    <property type="project" value="InterPro"/>
</dbReference>
<protein>
    <recommendedName>
        <fullName evidence="9">Neutral metalloproteinase</fullName>
        <ecNumber evidence="9">3.4.24.-</ecNumber>
    </recommendedName>
</protein>
<dbReference type="SUPFAM" id="SSF55486">
    <property type="entry name" value="Metalloproteases ('zincins'), catalytic domain"/>
    <property type="match status" value="1"/>
</dbReference>
<keyword evidence="5 9" id="KW-0378">Hydrolase</keyword>
<comment type="subcellular location">
    <subcellularLocation>
        <location evidence="9">Secreted</location>
    </subcellularLocation>
</comment>
<dbReference type="InterPro" id="IPR001570">
    <property type="entry name" value="Peptidase_M4_C_domain"/>
</dbReference>
<comment type="cofactor">
    <cofactor evidence="9">
        <name>Zn(2+)</name>
        <dbReference type="ChEBI" id="CHEBI:29105"/>
    </cofactor>
</comment>
<sequence>MKKTLAAAGAAVLVAGGIGVGLAATAQAGPVTPSRAQAISAANTALSAHRSAIHASSSDAFKVHRVVTDSDGATHVRYTRTYHGLPVYGGDFVVHNAPGGSYEGVTVAQHQTIGVGTTAKIPASSAARTARTAHKGKVTSVDTPTLLVDAADGAPVLAYEAIVTGFKQDGQTPSKEHVLVNADTGKTIRSWDTVEEVAGTGKGIFVGDVNLDTTQASGGYEMTDPSHGNGYTCDMKNTESGTCTKFTDADNAWGTGANSDRASAAVDAHYGAAMTFDYYKEKQGRNGIFGDGKGVPSRVHYGSGYVNAFWDGQQMTYGDGEGDNAPLVEIDVAGHEMSHGVSEALADLGYSGDVGGINEANSDIFGTMVEFYANNPNDPGDYDIGEEININGDGTPLRYMYQPSKDGASFDCWSSAVPQADPHYSSGVGNHLFFLLAEGSGNTQYGTSPTCDGSTVTGIGRDKAANIWYHALDAYMVSTESYAQARQDTLKSATDLYGQCSAEYKATQAAWTAVAVTGSDTPCDGSSPTPTPTSPTPTPTQGGSCDAVTSSAAQAIPDASSVTSSIAVTGCSANATAQTKITVHITHSYRGDLQIDLISPKGDTARLKNANPYDSAADVNATYTVNASDETRNGTWKLKVTDVYSGDTGTLNSWSVTF</sequence>
<comment type="caution">
    <text evidence="12">The sequence shown here is derived from an EMBL/GenBank/DDBJ whole genome shotgun (WGS) entry which is preliminary data.</text>
</comment>
<dbReference type="GO" id="GO:0004222">
    <property type="term" value="F:metalloendopeptidase activity"/>
    <property type="evidence" value="ECO:0007669"/>
    <property type="project" value="UniProtKB-UniRule"/>
</dbReference>
<reference evidence="12" key="1">
    <citation type="submission" date="2021-01" db="EMBL/GenBank/DDBJ databases">
        <title>Whole genome shotgun sequence of Actinocatenispora rupis NBRC 107355.</title>
        <authorList>
            <person name="Komaki H."/>
            <person name="Tamura T."/>
        </authorList>
    </citation>
    <scope>NUCLEOTIDE SEQUENCE</scope>
    <source>
        <strain evidence="12">NBRC 107355</strain>
    </source>
</reference>
<comment type="function">
    <text evidence="9">Extracellular zinc metalloprotease.</text>
</comment>
<feature type="chain" id="PRO_5039741438" description="Neutral metalloproteinase" evidence="9">
    <location>
        <begin position="29"/>
        <end position="658"/>
    </location>
</feature>
<dbReference type="GO" id="GO:0005576">
    <property type="term" value="C:extracellular region"/>
    <property type="evidence" value="ECO:0007669"/>
    <property type="project" value="UniProtKB-SubCell"/>
</dbReference>
<dbReference type="Gene3D" id="1.10.390.10">
    <property type="entry name" value="Neutral Protease Domain 2"/>
    <property type="match status" value="1"/>
</dbReference>
<gene>
    <name evidence="12" type="ORF">Aru02nite_25790</name>
</gene>
<feature type="active site" description="Proton donor" evidence="8">
    <location>
        <position position="423"/>
    </location>
</feature>
<comment type="similarity">
    <text evidence="1 9">Belongs to the peptidase M4 family.</text>
</comment>
<feature type="compositionally biased region" description="Pro residues" evidence="10">
    <location>
        <begin position="529"/>
        <end position="538"/>
    </location>
</feature>
<keyword evidence="9" id="KW-0964">Secreted</keyword>
<evidence type="ECO:0000256" key="6">
    <source>
        <dbReference type="ARBA" id="ARBA00022833"/>
    </source>
</evidence>
<evidence type="ECO:0000256" key="4">
    <source>
        <dbReference type="ARBA" id="ARBA00022729"/>
    </source>
</evidence>
<keyword evidence="6 9" id="KW-0862">Zinc</keyword>
<dbReference type="Pfam" id="PF01447">
    <property type="entry name" value="Peptidase_M4"/>
    <property type="match status" value="1"/>
</dbReference>
<feature type="signal peptide" evidence="9">
    <location>
        <begin position="1"/>
        <end position="28"/>
    </location>
</feature>
<keyword evidence="4 9" id="KW-0732">Signal</keyword>
<feature type="active site" evidence="8">
    <location>
        <position position="336"/>
    </location>
</feature>